<gene>
    <name evidence="2" type="ORF">O0S08_45575</name>
</gene>
<feature type="transmembrane region" description="Helical" evidence="1">
    <location>
        <begin position="21"/>
        <end position="39"/>
    </location>
</feature>
<evidence type="ECO:0000256" key="1">
    <source>
        <dbReference type="SAM" id="Phobius"/>
    </source>
</evidence>
<evidence type="ECO:0000313" key="2">
    <source>
        <dbReference type="EMBL" id="WAS93459.1"/>
    </source>
</evidence>
<dbReference type="RefSeq" id="WP_269035793.1">
    <property type="nucleotide sequence ID" value="NZ_CP114040.1"/>
</dbReference>
<feature type="transmembrane region" description="Helical" evidence="1">
    <location>
        <begin position="120"/>
        <end position="140"/>
    </location>
</feature>
<keyword evidence="1" id="KW-1133">Transmembrane helix</keyword>
<organism evidence="2 3">
    <name type="scientific">Nannocystis punicea</name>
    <dbReference type="NCBI Taxonomy" id="2995304"/>
    <lineage>
        <taxon>Bacteria</taxon>
        <taxon>Pseudomonadati</taxon>
        <taxon>Myxococcota</taxon>
        <taxon>Polyangia</taxon>
        <taxon>Nannocystales</taxon>
        <taxon>Nannocystaceae</taxon>
        <taxon>Nannocystis</taxon>
    </lineage>
</organism>
<proteinExistence type="predicted"/>
<feature type="transmembrane region" description="Helical" evidence="1">
    <location>
        <begin position="59"/>
        <end position="79"/>
    </location>
</feature>
<reference evidence="2" key="1">
    <citation type="submission" date="2022-11" db="EMBL/GenBank/DDBJ databases">
        <title>Minimal conservation of predation-associated metabolite biosynthetic gene clusters underscores biosynthetic potential of Myxococcota including descriptions for ten novel species: Archangium lansinium sp. nov., Myxococcus landrumus sp. nov., Nannocystis bai.</title>
        <authorList>
            <person name="Ahearne A."/>
            <person name="Stevens C."/>
            <person name="Dowd S."/>
        </authorList>
    </citation>
    <scope>NUCLEOTIDE SEQUENCE</scope>
    <source>
        <strain evidence="2">Fl3</strain>
    </source>
</reference>
<dbReference type="Proteomes" id="UP001164459">
    <property type="component" value="Chromosome"/>
</dbReference>
<keyword evidence="1" id="KW-0472">Membrane</keyword>
<accession>A0ABY7H386</accession>
<feature type="transmembrane region" description="Helical" evidence="1">
    <location>
        <begin position="91"/>
        <end position="108"/>
    </location>
</feature>
<protein>
    <recommendedName>
        <fullName evidence="4">Major facilitator superfamily (MFS) profile domain-containing protein</fullName>
    </recommendedName>
</protein>
<dbReference type="EMBL" id="CP114040">
    <property type="protein sequence ID" value="WAS93459.1"/>
    <property type="molecule type" value="Genomic_DNA"/>
</dbReference>
<keyword evidence="1" id="KW-0812">Transmembrane</keyword>
<evidence type="ECO:0000313" key="3">
    <source>
        <dbReference type="Proteomes" id="UP001164459"/>
    </source>
</evidence>
<evidence type="ECO:0008006" key="4">
    <source>
        <dbReference type="Google" id="ProtNLM"/>
    </source>
</evidence>
<keyword evidence="3" id="KW-1185">Reference proteome</keyword>
<name>A0ABY7H386_9BACT</name>
<sequence length="145" mass="15167">MEDHGTVRITKSGPVAGVLRRVGPVLAGLLTTVVLSVATDAFMHSSGVFPPLGQPMADGLFLLALAYRSGFGVAGGFVAGRLARRRPMRHVAVLGLVGLVLSALGTIATWDAGPEFGPKWYPLAVLITAFPTTWWGGLLAGRSRC</sequence>